<dbReference type="OrthoDB" id="9803207at2"/>
<protein>
    <recommendedName>
        <fullName evidence="3">DUF3037 family protein</fullName>
    </recommendedName>
</protein>
<organism evidence="1 2">
    <name type="scientific">Micromonospora pisi</name>
    <dbReference type="NCBI Taxonomy" id="589240"/>
    <lineage>
        <taxon>Bacteria</taxon>
        <taxon>Bacillati</taxon>
        <taxon>Actinomycetota</taxon>
        <taxon>Actinomycetes</taxon>
        <taxon>Micromonosporales</taxon>
        <taxon>Micromonosporaceae</taxon>
        <taxon>Micromonospora</taxon>
    </lineage>
</organism>
<reference evidence="1 2" key="1">
    <citation type="submission" date="2018-10" db="EMBL/GenBank/DDBJ databases">
        <title>Sequencing the genomes of 1000 actinobacteria strains.</title>
        <authorList>
            <person name="Klenk H.-P."/>
        </authorList>
    </citation>
    <scope>NUCLEOTIDE SEQUENCE [LARGE SCALE GENOMIC DNA]</scope>
    <source>
        <strain evidence="1 2">DSM 45175</strain>
    </source>
</reference>
<dbReference type="InterPro" id="IPR021398">
    <property type="entry name" value="DUF3037"/>
</dbReference>
<proteinExistence type="predicted"/>
<accession>A0A495JAV2</accession>
<sequence length="126" mass="13934">MNRKPFEYAAVRAVPRIERGEQINVGVVLYCQARDFLAARIHLDTERLRCLDPGVDVEAVAAALRGWDTTCAGGPDGGPAARMRLGERFRWLTAPRSTVIQAGPVHTGLTEEPADELERLLELLVR</sequence>
<evidence type="ECO:0000313" key="1">
    <source>
        <dbReference type="EMBL" id="RKR85851.1"/>
    </source>
</evidence>
<keyword evidence="2" id="KW-1185">Reference proteome</keyword>
<evidence type="ECO:0000313" key="2">
    <source>
        <dbReference type="Proteomes" id="UP000277671"/>
    </source>
</evidence>
<comment type="caution">
    <text evidence="1">The sequence shown here is derived from an EMBL/GenBank/DDBJ whole genome shotgun (WGS) entry which is preliminary data.</text>
</comment>
<dbReference type="AlphaFoldDB" id="A0A495JAV2"/>
<gene>
    <name evidence="1" type="ORF">BDK92_0062</name>
</gene>
<evidence type="ECO:0008006" key="3">
    <source>
        <dbReference type="Google" id="ProtNLM"/>
    </source>
</evidence>
<name>A0A495JAV2_9ACTN</name>
<dbReference type="Proteomes" id="UP000277671">
    <property type="component" value="Unassembled WGS sequence"/>
</dbReference>
<dbReference type="EMBL" id="RBKT01000001">
    <property type="protein sequence ID" value="RKR85851.1"/>
    <property type="molecule type" value="Genomic_DNA"/>
</dbReference>
<dbReference type="RefSeq" id="WP_121153505.1">
    <property type="nucleotide sequence ID" value="NZ_RBKT01000001.1"/>
</dbReference>
<dbReference type="Pfam" id="PF11236">
    <property type="entry name" value="DUF3037"/>
    <property type="match status" value="1"/>
</dbReference>